<dbReference type="PANTHER" id="PTHR37953:SF1">
    <property type="entry name" value="UPF0127 PROTEIN MJ1496"/>
    <property type="match status" value="1"/>
</dbReference>
<keyword evidence="1" id="KW-0472">Membrane</keyword>
<feature type="transmembrane region" description="Helical" evidence="1">
    <location>
        <begin position="397"/>
        <end position="418"/>
    </location>
</feature>
<dbReference type="Pfam" id="PF02643">
    <property type="entry name" value="DUF192"/>
    <property type="match status" value="1"/>
</dbReference>
<dbReference type="Gene3D" id="2.60.120.1140">
    <property type="entry name" value="Protein of unknown function DUF192"/>
    <property type="match status" value="1"/>
</dbReference>
<feature type="transmembrane region" description="Helical" evidence="1">
    <location>
        <begin position="167"/>
        <end position="184"/>
    </location>
</feature>
<dbReference type="PANTHER" id="PTHR37953">
    <property type="entry name" value="UPF0127 PROTEIN MJ1496"/>
    <property type="match status" value="1"/>
</dbReference>
<dbReference type="InterPro" id="IPR038731">
    <property type="entry name" value="RgtA/B/C-like"/>
</dbReference>
<evidence type="ECO:0000256" key="1">
    <source>
        <dbReference type="SAM" id="Phobius"/>
    </source>
</evidence>
<feature type="transmembrane region" description="Helical" evidence="1">
    <location>
        <begin position="375"/>
        <end position="392"/>
    </location>
</feature>
<dbReference type="InterPro" id="IPR038695">
    <property type="entry name" value="Saro_0823-like_sf"/>
</dbReference>
<evidence type="ECO:0000313" key="3">
    <source>
        <dbReference type="EMBL" id="PIY68784.1"/>
    </source>
</evidence>
<dbReference type="Proteomes" id="UP000230108">
    <property type="component" value="Unassembled WGS sequence"/>
</dbReference>
<feature type="transmembrane region" description="Helical" evidence="1">
    <location>
        <begin position="350"/>
        <end position="369"/>
    </location>
</feature>
<feature type="domain" description="Glycosyltransferase RgtA/B/C/D-like" evidence="2">
    <location>
        <begin position="107"/>
        <end position="218"/>
    </location>
</feature>
<dbReference type="InterPro" id="IPR003795">
    <property type="entry name" value="DUF192"/>
</dbReference>
<sequence>MVVMQKIKSMFIISGLILLLYTRLVGLSWGLPYAMHPDERNMVMAIQQLHCNLPSNILTTNYQQLTACLNPHFYAYGQFPLYIGYGIVGVMKFFDGDLDTPIGFEEATLALRYISVIASVLNVIVLMRLLQIIVGKKNYKAQIAGFFILTFSPYFIQFSHFGTTESFLMLFYSLIVYLSLRIISEKKPSQLPTINYYLLAATCGLALATKVSSLVLLSVPLASIVARSFIIIKAQVAAMQGFPQARRARALVGKTLMTESAQVLLFLIITLIVTVIFSPHNFLNWEEFISSMNYESAVGLGTYIPFYTRQFVGTFPIIFQMQKILPYALGWPMYILGVLGFLGLPWKNKYLNVIRFAILAYFIPNGFFFAKWSRFMAPIFPLISVFAVLFLIKKIKVIMIIIFITVITVVPGIAYLSIYQAPDVRFKASNWIYSHIPTGSKILSETANVIDIPIPSPNDVRAGFKPVPTNYQIINFNFYDLDEERRLQTRLHGLVSEADYIFVPSRRIFANHPAQTYPILNAYYDDLKSGKLGFQKIAEFSSYPRIELFGKTILEFPDEQAEETWTVFDHPVIRIYKRITNNKFQISNQLQNSNDKTDFSNYETTNYQLLNTNYRLLVADTPEKWEKGLMYVRSKKDIGGADGMIFVFSEAQMRNFWNKNTVSNLDIYWVNGDETVGKNFLPSIEESKNIITASSPKEVNKVIEIIVSK</sequence>
<feature type="transmembrane region" description="Helical" evidence="1">
    <location>
        <begin position="110"/>
        <end position="130"/>
    </location>
</feature>
<evidence type="ECO:0000313" key="4">
    <source>
        <dbReference type="Proteomes" id="UP000230108"/>
    </source>
</evidence>
<feature type="transmembrane region" description="Helical" evidence="1">
    <location>
        <begin position="142"/>
        <end position="161"/>
    </location>
</feature>
<dbReference type="AlphaFoldDB" id="A0A2M7QC36"/>
<keyword evidence="1" id="KW-1133">Transmembrane helix</keyword>
<comment type="caution">
    <text evidence="3">The sequence shown here is derived from an EMBL/GenBank/DDBJ whole genome shotgun (WGS) entry which is preliminary data.</text>
</comment>
<organism evidence="3 4">
    <name type="scientific">Candidatus Roizmanbacteria bacterium CG_4_10_14_0_8_um_filter_39_9</name>
    <dbReference type="NCBI Taxonomy" id="1974829"/>
    <lineage>
        <taxon>Bacteria</taxon>
        <taxon>Candidatus Roizmaniibacteriota</taxon>
    </lineage>
</organism>
<keyword evidence="1" id="KW-0812">Transmembrane</keyword>
<feature type="transmembrane region" description="Helical" evidence="1">
    <location>
        <begin position="196"/>
        <end position="218"/>
    </location>
</feature>
<reference evidence="4" key="1">
    <citation type="submission" date="2017-09" db="EMBL/GenBank/DDBJ databases">
        <title>Depth-based differentiation of microbial function through sediment-hosted aquifers and enrichment of novel symbionts in the deep terrestrial subsurface.</title>
        <authorList>
            <person name="Probst A.J."/>
            <person name="Ladd B."/>
            <person name="Jarett J.K."/>
            <person name="Geller-Mcgrath D.E."/>
            <person name="Sieber C.M.K."/>
            <person name="Emerson J.B."/>
            <person name="Anantharaman K."/>
            <person name="Thomas B.C."/>
            <person name="Malmstrom R."/>
            <person name="Stieglmeier M."/>
            <person name="Klingl A."/>
            <person name="Woyke T."/>
            <person name="Ryan C.M."/>
            <person name="Banfield J.F."/>
        </authorList>
    </citation>
    <scope>NUCLEOTIDE SEQUENCE [LARGE SCALE GENOMIC DNA]</scope>
</reference>
<proteinExistence type="predicted"/>
<name>A0A2M7QC36_9BACT</name>
<dbReference type="Pfam" id="PF13231">
    <property type="entry name" value="PMT_2"/>
    <property type="match status" value="1"/>
</dbReference>
<gene>
    <name evidence="3" type="ORF">COY90_04115</name>
</gene>
<feature type="transmembrane region" description="Helical" evidence="1">
    <location>
        <begin position="263"/>
        <end position="283"/>
    </location>
</feature>
<dbReference type="EMBL" id="PFLF01000088">
    <property type="protein sequence ID" value="PIY68784.1"/>
    <property type="molecule type" value="Genomic_DNA"/>
</dbReference>
<feature type="transmembrane region" description="Helical" evidence="1">
    <location>
        <begin position="324"/>
        <end position="343"/>
    </location>
</feature>
<accession>A0A2M7QC36</accession>
<evidence type="ECO:0000259" key="2">
    <source>
        <dbReference type="Pfam" id="PF13231"/>
    </source>
</evidence>
<protein>
    <recommendedName>
        <fullName evidence="2">Glycosyltransferase RgtA/B/C/D-like domain-containing protein</fullName>
    </recommendedName>
</protein>